<evidence type="ECO:0000256" key="1">
    <source>
        <dbReference type="SAM" id="MobiDB-lite"/>
    </source>
</evidence>
<dbReference type="EMBL" id="JANTZM010000007">
    <property type="protein sequence ID" value="MCS4157719.1"/>
    <property type="molecule type" value="Genomic_DNA"/>
</dbReference>
<gene>
    <name evidence="2" type="ORF">GGP99_001683</name>
</gene>
<name>A0AAW5P8E1_9BACT</name>
<dbReference type="AlphaFoldDB" id="A0AAW5P8E1"/>
<reference evidence="2" key="1">
    <citation type="submission" date="2022-08" db="EMBL/GenBank/DDBJ databases">
        <title>Genomic Encyclopedia of Type Strains, Phase V (KMG-V): Genome sequencing to study the core and pangenomes of soil and plant-associated prokaryotes.</title>
        <authorList>
            <person name="Whitman W."/>
        </authorList>
    </citation>
    <scope>NUCLEOTIDE SEQUENCE</scope>
    <source>
        <strain evidence="2">SP3002</strain>
    </source>
</reference>
<feature type="region of interest" description="Disordered" evidence="1">
    <location>
        <begin position="49"/>
        <end position="74"/>
    </location>
</feature>
<dbReference type="RefSeq" id="WP_259258240.1">
    <property type="nucleotide sequence ID" value="NZ_JANTZM010000007.1"/>
</dbReference>
<evidence type="ECO:0000313" key="3">
    <source>
        <dbReference type="Proteomes" id="UP001155110"/>
    </source>
</evidence>
<evidence type="ECO:0000313" key="2">
    <source>
        <dbReference type="EMBL" id="MCS4157719.1"/>
    </source>
</evidence>
<comment type="caution">
    <text evidence="2">The sequence shown here is derived from an EMBL/GenBank/DDBJ whole genome shotgun (WGS) entry which is preliminary data.</text>
</comment>
<protein>
    <submittedName>
        <fullName evidence="2">Uncharacterized protein</fullName>
    </submittedName>
</protein>
<accession>A0AAW5P8E1</accession>
<organism evidence="2 3">
    <name type="scientific">Salinibacter ruber</name>
    <dbReference type="NCBI Taxonomy" id="146919"/>
    <lineage>
        <taxon>Bacteria</taxon>
        <taxon>Pseudomonadati</taxon>
        <taxon>Rhodothermota</taxon>
        <taxon>Rhodothermia</taxon>
        <taxon>Rhodothermales</taxon>
        <taxon>Salinibacteraceae</taxon>
        <taxon>Salinibacter</taxon>
    </lineage>
</organism>
<dbReference type="Proteomes" id="UP001155110">
    <property type="component" value="Unassembled WGS sequence"/>
</dbReference>
<proteinExistence type="predicted"/>
<sequence>MINSIGAVRRQFEAAARRYDERADAASTAALREYYRGRADEARASASAVQRLEAAEQELDPTDVIESHSTNQDS</sequence>